<evidence type="ECO:0000313" key="1">
    <source>
        <dbReference type="EMBL" id="CEG60154.1"/>
    </source>
</evidence>
<dbReference type="KEGG" id="tmc:LMI_0833"/>
<dbReference type="HOGENOM" id="CLU_972978_0_0_6"/>
<evidence type="ECO:0000313" key="2">
    <source>
        <dbReference type="EMBL" id="SCY64451.1"/>
    </source>
</evidence>
<dbReference type="InterPro" id="IPR029058">
    <property type="entry name" value="AB_hydrolase_fold"/>
</dbReference>
<dbReference type="AlphaFoldDB" id="A0A098GCE4"/>
<dbReference type="Proteomes" id="UP000182998">
    <property type="component" value="Unassembled WGS sequence"/>
</dbReference>
<name>A0A098GCE4_LEGMI</name>
<evidence type="ECO:0000313" key="3">
    <source>
        <dbReference type="Proteomes" id="UP000032414"/>
    </source>
</evidence>
<sequence length="286" mass="32394">MSSSWQTILNLLPLDLGSVKHSLQWVISESKDKFYSNPNFRPPEDGRSVLGKKGMVLYLIHGTADYPDVFNELIGNLLLKLPSYVYGIRNVTLEKRFQGLSIEEQARQIIGKMKANGDTDVGFIGHSRGGLDAQRVDAIVTKEKEHNIRVHLVTNVCTPYQGSYLAIRPLTSASDSVAQMAIGADYLEEVEKEVMQSSAAYYFILARNDYIVEPTKCYLPKYVEQHPDSVFVIENTGHLEIIYKEFFFRRCHTILEKLESSLKPRNLATEEMHEEKPLIGVTSSYA</sequence>
<dbReference type="Proteomes" id="UP000032414">
    <property type="component" value="Chromosome I"/>
</dbReference>
<dbReference type="STRING" id="451.B6N58_11270"/>
<gene>
    <name evidence="1" type="ORF">LMI_0833</name>
    <name evidence="2" type="ORF">SAMN02982997_02353</name>
</gene>
<proteinExistence type="predicted"/>
<dbReference type="PATRIC" id="fig|451.8.peg.411"/>
<evidence type="ECO:0008006" key="5">
    <source>
        <dbReference type="Google" id="ProtNLM"/>
    </source>
</evidence>
<accession>A0A098GCE4</accession>
<keyword evidence="4" id="KW-1185">Reference proteome</keyword>
<reference evidence="2 4" key="3">
    <citation type="submission" date="2016-10" db="EMBL/GenBank/DDBJ databases">
        <authorList>
            <person name="Varghese N."/>
            <person name="Submissions S."/>
        </authorList>
    </citation>
    <scope>NUCLEOTIDE SEQUENCE [LARGE SCALE GENOMIC DNA]</scope>
    <source>
        <strain evidence="2 4">ATCC 33218</strain>
    </source>
</reference>
<evidence type="ECO:0000313" key="4">
    <source>
        <dbReference type="Proteomes" id="UP000182998"/>
    </source>
</evidence>
<organism evidence="1 3">
    <name type="scientific">Legionella micdadei</name>
    <name type="common">Tatlockia micdadei</name>
    <dbReference type="NCBI Taxonomy" id="451"/>
    <lineage>
        <taxon>Bacteria</taxon>
        <taxon>Pseudomonadati</taxon>
        <taxon>Pseudomonadota</taxon>
        <taxon>Gammaproteobacteria</taxon>
        <taxon>Legionellales</taxon>
        <taxon>Legionellaceae</taxon>
        <taxon>Legionella</taxon>
    </lineage>
</organism>
<dbReference type="Gene3D" id="3.40.50.1820">
    <property type="entry name" value="alpha/beta hydrolase"/>
    <property type="match status" value="1"/>
</dbReference>
<reference evidence="3" key="2">
    <citation type="submission" date="2014-09" db="EMBL/GenBank/DDBJ databases">
        <authorList>
            <person name="Gomez-Valero L."/>
        </authorList>
    </citation>
    <scope>NUCLEOTIDE SEQUENCE [LARGE SCALE GENOMIC DNA]</scope>
    <source>
        <strain evidence="3">ATCC33218</strain>
    </source>
</reference>
<protein>
    <recommendedName>
        <fullName evidence="5">Lipase</fullName>
    </recommendedName>
</protein>
<reference evidence="1" key="1">
    <citation type="submission" date="2014-09" db="EMBL/GenBank/DDBJ databases">
        <authorList>
            <person name="GOMEZ-VALERO Laura"/>
        </authorList>
    </citation>
    <scope>NUCLEOTIDE SEQUENCE</scope>
    <source>
        <strain evidence="1">ATCC33218</strain>
    </source>
</reference>
<dbReference type="EMBL" id="FMVN01000012">
    <property type="protein sequence ID" value="SCY64451.1"/>
    <property type="molecule type" value="Genomic_DNA"/>
</dbReference>
<dbReference type="EMBL" id="LN614830">
    <property type="protein sequence ID" value="CEG60154.1"/>
    <property type="molecule type" value="Genomic_DNA"/>
</dbReference>
<dbReference type="SUPFAM" id="SSF53474">
    <property type="entry name" value="alpha/beta-Hydrolases"/>
    <property type="match status" value="1"/>
</dbReference>